<feature type="compositionally biased region" description="Polar residues" evidence="1">
    <location>
        <begin position="238"/>
        <end position="278"/>
    </location>
</feature>
<feature type="compositionally biased region" description="Polar residues" evidence="1">
    <location>
        <begin position="413"/>
        <end position="423"/>
    </location>
</feature>
<feature type="compositionally biased region" description="Polar residues" evidence="1">
    <location>
        <begin position="371"/>
        <end position="389"/>
    </location>
</feature>
<sequence length="473" mass="53145">MKTIRIFALICFVFAGVGRLAAQPGVSISFATFYNELSPYGEWIQNPQYGQVWVPNAGPDFQPYGTAGHWEMTEYGNTWVSDYPWGWAPFHYGRWQMDPYRGWVWVPDYEWGPAWVGWRNGGGYYGWAPLGPGMNISININLPWNYWTFVPQRYILSPRIYSYCVPRTQVVNIYHNTTIINNVYRYNNRSYAAGPRAYDIQRATGRNVDVRRADDFGRRAGFYDRGSMSGRNDRFDRNQGQWNGNNPGRNSDNRPVNWNNGNSNTTDSRPTPDRSNPNVYRRGNSDYNASFDANNRPKRETGTSQGNGTNPWNADRNGDRGTDPTNSSGNGRPNREGSNPWNSDRTAVPNPQPSRESNPFGGSRPDREASNPWNSGRTTMPNNQPNRESNPFGGSRPERSVPNRESFPDFRSNRQSPMNSPSEGRSWGGGMRQSSPEGQGGGFSRGGGNAMPQQAPAQPQPGGGGMRSRGSRN</sequence>
<feature type="compositionally biased region" description="Polar residues" evidence="1">
    <location>
        <begin position="323"/>
        <end position="345"/>
    </location>
</feature>
<dbReference type="InterPro" id="IPR046535">
    <property type="entry name" value="DUF6600"/>
</dbReference>
<feature type="signal peptide" evidence="2">
    <location>
        <begin position="1"/>
        <end position="21"/>
    </location>
</feature>
<keyword evidence="4" id="KW-1185">Reference proteome</keyword>
<feature type="compositionally biased region" description="Basic and acidic residues" evidence="1">
    <location>
        <begin position="396"/>
        <end position="412"/>
    </location>
</feature>
<dbReference type="OrthoDB" id="5485224at2"/>
<dbReference type="Pfam" id="PF20245">
    <property type="entry name" value="DUF6600"/>
    <property type="match status" value="1"/>
</dbReference>
<accession>A0A2S7IL71</accession>
<dbReference type="AlphaFoldDB" id="A0A2S7IL71"/>
<protein>
    <recommendedName>
        <fullName evidence="5">BcpO-related WXXGXW repeat protein</fullName>
    </recommendedName>
</protein>
<proteinExistence type="predicted"/>
<evidence type="ECO:0008006" key="5">
    <source>
        <dbReference type="Google" id="ProtNLM"/>
    </source>
</evidence>
<name>A0A2S7IL71_9BACT</name>
<evidence type="ECO:0000313" key="3">
    <source>
        <dbReference type="EMBL" id="PQA58425.1"/>
    </source>
</evidence>
<comment type="caution">
    <text evidence="3">The sequence shown here is derived from an EMBL/GenBank/DDBJ whole genome shotgun (WGS) entry which is preliminary data.</text>
</comment>
<reference evidence="4" key="1">
    <citation type="submission" date="2018-02" db="EMBL/GenBank/DDBJ databases">
        <title>Genome sequencing of Solimonas sp. HR-BB.</title>
        <authorList>
            <person name="Lee Y."/>
            <person name="Jeon C.O."/>
        </authorList>
    </citation>
    <scope>NUCLEOTIDE SEQUENCE [LARGE SCALE GENOMIC DNA]</scope>
    <source>
        <strain evidence="4">HR-U</strain>
    </source>
</reference>
<organism evidence="3 4">
    <name type="scientific">Siphonobacter curvatus</name>
    <dbReference type="NCBI Taxonomy" id="2094562"/>
    <lineage>
        <taxon>Bacteria</taxon>
        <taxon>Pseudomonadati</taxon>
        <taxon>Bacteroidota</taxon>
        <taxon>Cytophagia</taxon>
        <taxon>Cytophagales</taxon>
        <taxon>Cytophagaceae</taxon>
        <taxon>Siphonobacter</taxon>
    </lineage>
</organism>
<feature type="chain" id="PRO_5015678841" description="BcpO-related WXXGXW repeat protein" evidence="2">
    <location>
        <begin position="22"/>
        <end position="473"/>
    </location>
</feature>
<feature type="compositionally biased region" description="Polar residues" evidence="1">
    <location>
        <begin position="302"/>
        <end position="312"/>
    </location>
</feature>
<dbReference type="EMBL" id="PTRA01000001">
    <property type="protein sequence ID" value="PQA58425.1"/>
    <property type="molecule type" value="Genomic_DNA"/>
</dbReference>
<feature type="region of interest" description="Disordered" evidence="1">
    <location>
        <begin position="220"/>
        <end position="473"/>
    </location>
</feature>
<feature type="compositionally biased region" description="Gly residues" evidence="1">
    <location>
        <begin position="438"/>
        <end position="449"/>
    </location>
</feature>
<evidence type="ECO:0000256" key="2">
    <source>
        <dbReference type="SAM" id="SignalP"/>
    </source>
</evidence>
<evidence type="ECO:0000313" key="4">
    <source>
        <dbReference type="Proteomes" id="UP000239590"/>
    </source>
</evidence>
<keyword evidence="2" id="KW-0732">Signal</keyword>
<evidence type="ECO:0000256" key="1">
    <source>
        <dbReference type="SAM" id="MobiDB-lite"/>
    </source>
</evidence>
<gene>
    <name evidence="3" type="ORF">C5O19_01760</name>
</gene>
<dbReference type="RefSeq" id="WP_104709643.1">
    <property type="nucleotide sequence ID" value="NZ_PTRA01000001.1"/>
</dbReference>
<dbReference type="Proteomes" id="UP000239590">
    <property type="component" value="Unassembled WGS sequence"/>
</dbReference>